<dbReference type="CDD" id="cd00033">
    <property type="entry name" value="CCP"/>
    <property type="match status" value="2"/>
</dbReference>
<dbReference type="OrthoDB" id="6744641at2759"/>
<comment type="caution">
    <text evidence="6">The sequence shown here is derived from an EMBL/GenBank/DDBJ whole genome shotgun (WGS) entry which is preliminary data.</text>
</comment>
<keyword evidence="7" id="KW-1185">Reference proteome</keyword>
<keyword evidence="2" id="KW-0677">Repeat</keyword>
<dbReference type="PANTHER" id="PTHR45656">
    <property type="entry name" value="PROTEIN CBR-CLEC-78"/>
    <property type="match status" value="1"/>
</dbReference>
<organism evidence="6 7">
    <name type="scientific">Asbolus verrucosus</name>
    <name type="common">Desert ironclad beetle</name>
    <dbReference type="NCBI Taxonomy" id="1661398"/>
    <lineage>
        <taxon>Eukaryota</taxon>
        <taxon>Metazoa</taxon>
        <taxon>Ecdysozoa</taxon>
        <taxon>Arthropoda</taxon>
        <taxon>Hexapoda</taxon>
        <taxon>Insecta</taxon>
        <taxon>Pterygota</taxon>
        <taxon>Neoptera</taxon>
        <taxon>Endopterygota</taxon>
        <taxon>Coleoptera</taxon>
        <taxon>Polyphaga</taxon>
        <taxon>Cucujiformia</taxon>
        <taxon>Tenebrionidae</taxon>
        <taxon>Pimeliinae</taxon>
        <taxon>Asbolus</taxon>
    </lineage>
</organism>
<dbReference type="InterPro" id="IPR035976">
    <property type="entry name" value="Sushi/SCR/CCP_sf"/>
</dbReference>
<evidence type="ECO:0000259" key="5">
    <source>
        <dbReference type="PROSITE" id="PS50923"/>
    </source>
</evidence>
<protein>
    <recommendedName>
        <fullName evidence="5">Sushi domain-containing protein</fullName>
    </recommendedName>
</protein>
<dbReference type="Pfam" id="PF00084">
    <property type="entry name" value="Sushi"/>
    <property type="match status" value="1"/>
</dbReference>
<dbReference type="PROSITE" id="PS50923">
    <property type="entry name" value="SUSHI"/>
    <property type="match status" value="1"/>
</dbReference>
<dbReference type="InterPro" id="IPR051277">
    <property type="entry name" value="SEZ6_CSMD_C4BPB_Regulators"/>
</dbReference>
<dbReference type="AlphaFoldDB" id="A0A482VQR2"/>
<proteinExistence type="predicted"/>
<dbReference type="Proteomes" id="UP000292052">
    <property type="component" value="Unassembled WGS sequence"/>
</dbReference>
<comment type="caution">
    <text evidence="4">Lacks conserved residue(s) required for the propagation of feature annotation.</text>
</comment>
<dbReference type="SMART" id="SM00032">
    <property type="entry name" value="CCP"/>
    <property type="match status" value="2"/>
</dbReference>
<feature type="non-terminal residue" evidence="6">
    <location>
        <position position="196"/>
    </location>
</feature>
<feature type="domain" description="Sushi" evidence="5">
    <location>
        <begin position="15"/>
        <end position="81"/>
    </location>
</feature>
<dbReference type="SUPFAM" id="SSF50494">
    <property type="entry name" value="Trypsin-like serine proteases"/>
    <property type="match status" value="1"/>
</dbReference>
<dbReference type="EMBL" id="QDEB01077746">
    <property type="protein sequence ID" value="RZC34677.1"/>
    <property type="molecule type" value="Genomic_DNA"/>
</dbReference>
<dbReference type="Gene3D" id="2.10.70.10">
    <property type="entry name" value="Complement Module, domain 1"/>
    <property type="match status" value="2"/>
</dbReference>
<keyword evidence="1" id="KW-0732">Signal</keyword>
<accession>A0A482VQR2</accession>
<evidence type="ECO:0000256" key="4">
    <source>
        <dbReference type="PROSITE-ProRule" id="PRU00302"/>
    </source>
</evidence>
<keyword evidence="3" id="KW-1015">Disulfide bond</keyword>
<evidence type="ECO:0000313" key="6">
    <source>
        <dbReference type="EMBL" id="RZC34677.1"/>
    </source>
</evidence>
<evidence type="ECO:0000256" key="1">
    <source>
        <dbReference type="ARBA" id="ARBA00022729"/>
    </source>
</evidence>
<gene>
    <name evidence="6" type="ORF">BDFB_004518</name>
</gene>
<dbReference type="InterPro" id="IPR009003">
    <property type="entry name" value="Peptidase_S1_PA"/>
</dbReference>
<name>A0A482VQR2_ASBVE</name>
<dbReference type="SUPFAM" id="SSF57535">
    <property type="entry name" value="Complement control module/SCR domain"/>
    <property type="match status" value="2"/>
</dbReference>
<dbReference type="PANTHER" id="PTHR45656:SF4">
    <property type="entry name" value="PROTEIN CBR-CLEC-78"/>
    <property type="match status" value="1"/>
</dbReference>
<evidence type="ECO:0000256" key="3">
    <source>
        <dbReference type="ARBA" id="ARBA00023157"/>
    </source>
</evidence>
<sequence length="196" mass="21626">MKLQGSKMQDELWKRSCTLPKYPINGRWLVFDSKTSFAPGNKVSSGTIVNVGCNGQYKLTGSSLIECKSGTWSSQVGECLEICPPIINTLSTKVTCTFNGKPVDGCTNAVNGTVATFKCAPYYENSELNRNPFRFCQNGSWSSEIPTCTPICGVKPKASKKRKPFYPWNVAVFKVDGKNKLFRCAGTLINERIILT</sequence>
<reference evidence="6 7" key="1">
    <citation type="submission" date="2017-03" db="EMBL/GenBank/DDBJ databases">
        <title>Genome of the blue death feigning beetle - Asbolus verrucosus.</title>
        <authorList>
            <person name="Rider S.D."/>
        </authorList>
    </citation>
    <scope>NUCLEOTIDE SEQUENCE [LARGE SCALE GENOMIC DNA]</scope>
    <source>
        <strain evidence="6">Butters</strain>
        <tissue evidence="6">Head and leg muscle</tissue>
    </source>
</reference>
<evidence type="ECO:0000313" key="7">
    <source>
        <dbReference type="Proteomes" id="UP000292052"/>
    </source>
</evidence>
<evidence type="ECO:0000256" key="2">
    <source>
        <dbReference type="ARBA" id="ARBA00022737"/>
    </source>
</evidence>
<dbReference type="InterPro" id="IPR000436">
    <property type="entry name" value="Sushi_SCR_CCP_dom"/>
</dbReference>
<keyword evidence="4" id="KW-0768">Sushi</keyword>
<dbReference type="STRING" id="1661398.A0A482VQR2"/>